<name>A0A183T507_SCHSO</name>
<dbReference type="GO" id="GO:0003676">
    <property type="term" value="F:nucleic acid binding"/>
    <property type="evidence" value="ECO:0007669"/>
    <property type="project" value="InterPro"/>
</dbReference>
<dbReference type="InterPro" id="IPR012337">
    <property type="entry name" value="RNaseH-like_sf"/>
</dbReference>
<protein>
    <submittedName>
        <fullName evidence="1">Integrase_H2C2 domain-containing protein</fullName>
    </submittedName>
</protein>
<dbReference type="Gene3D" id="3.30.420.10">
    <property type="entry name" value="Ribonuclease H-like superfamily/Ribonuclease H"/>
    <property type="match status" value="1"/>
</dbReference>
<dbReference type="AlphaFoldDB" id="A0A183T507"/>
<proteinExistence type="predicted"/>
<evidence type="ECO:0000313" key="1">
    <source>
        <dbReference type="WBParaSite" id="SSLN_0001200001-mRNA-1"/>
    </source>
</evidence>
<dbReference type="InterPro" id="IPR036397">
    <property type="entry name" value="RNaseH_sf"/>
</dbReference>
<accession>A0A183T507</accession>
<sequence>LLMQLDTYRPGIHIVHKTNAHLNSRHMHAPTCLSTTTVHNLLFADDGAPSTAMEKDIQRILDLFAVGSANIELTSNTDKTVSKVQRHNKAPIGIFPGPGARFSYVHLDIVGSLPPSDGCSHLLTCVDRFTRWPEAIPLPGVSASTVVKAFHSHWVAIFGAPPLSRLIMVPRSNPTFFSLSSPS</sequence>
<dbReference type="WBParaSite" id="SSLN_0001200001-mRNA-1">
    <property type="protein sequence ID" value="SSLN_0001200001-mRNA-1"/>
    <property type="gene ID" value="SSLN_0001200001"/>
</dbReference>
<dbReference type="SUPFAM" id="SSF53098">
    <property type="entry name" value="Ribonuclease H-like"/>
    <property type="match status" value="1"/>
</dbReference>
<organism evidence="1">
    <name type="scientific">Schistocephalus solidus</name>
    <name type="common">Tapeworm</name>
    <dbReference type="NCBI Taxonomy" id="70667"/>
    <lineage>
        <taxon>Eukaryota</taxon>
        <taxon>Metazoa</taxon>
        <taxon>Spiralia</taxon>
        <taxon>Lophotrochozoa</taxon>
        <taxon>Platyhelminthes</taxon>
        <taxon>Cestoda</taxon>
        <taxon>Eucestoda</taxon>
        <taxon>Diphyllobothriidea</taxon>
        <taxon>Diphyllobothriidae</taxon>
        <taxon>Schistocephalus</taxon>
    </lineage>
</organism>
<reference evidence="1" key="1">
    <citation type="submission" date="2016-06" db="UniProtKB">
        <authorList>
            <consortium name="WormBaseParasite"/>
        </authorList>
    </citation>
    <scope>IDENTIFICATION</scope>
</reference>